<evidence type="ECO:0000259" key="10">
    <source>
        <dbReference type="PROSITE" id="PS50928"/>
    </source>
</evidence>
<dbReference type="InterPro" id="IPR035906">
    <property type="entry name" value="MetI-like_sf"/>
</dbReference>
<protein>
    <submittedName>
        <fullName evidence="11">Amino acid ABC transporter permease</fullName>
    </submittedName>
</protein>
<proteinExistence type="inferred from homology"/>
<keyword evidence="7 9" id="KW-1133">Transmembrane helix</keyword>
<dbReference type="PROSITE" id="PS50928">
    <property type="entry name" value="ABC_TM1"/>
    <property type="match status" value="1"/>
</dbReference>
<keyword evidence="3 9" id="KW-0813">Transport</keyword>
<feature type="transmembrane region" description="Helical" evidence="9">
    <location>
        <begin position="70"/>
        <end position="97"/>
    </location>
</feature>
<gene>
    <name evidence="11" type="ORF">ABDJ85_15320</name>
</gene>
<reference evidence="11 12" key="1">
    <citation type="submission" date="2024-05" db="EMBL/GenBank/DDBJ databases">
        <title>Roseateles sp. DJS-2-20 16S ribosomal RNA gene Genome sequencing and assembly.</title>
        <authorList>
            <person name="Woo H."/>
        </authorList>
    </citation>
    <scope>NUCLEOTIDE SEQUENCE [LARGE SCALE GENOMIC DNA]</scope>
    <source>
        <strain evidence="11 12">DJS-2-20</strain>
    </source>
</reference>
<keyword evidence="4" id="KW-1003">Cell membrane</keyword>
<dbReference type="EMBL" id="JBDPZD010000004">
    <property type="protein sequence ID" value="MEO3692848.1"/>
    <property type="molecule type" value="Genomic_DNA"/>
</dbReference>
<feature type="transmembrane region" description="Helical" evidence="9">
    <location>
        <begin position="156"/>
        <end position="176"/>
    </location>
</feature>
<evidence type="ECO:0000256" key="8">
    <source>
        <dbReference type="ARBA" id="ARBA00023136"/>
    </source>
</evidence>
<evidence type="ECO:0000256" key="9">
    <source>
        <dbReference type="RuleBase" id="RU363032"/>
    </source>
</evidence>
<feature type="transmembrane region" description="Helical" evidence="9">
    <location>
        <begin position="32"/>
        <end position="50"/>
    </location>
</feature>
<evidence type="ECO:0000313" key="12">
    <source>
        <dbReference type="Proteomes" id="UP001495147"/>
    </source>
</evidence>
<name>A0ABV0G538_9BURK</name>
<feature type="transmembrane region" description="Helical" evidence="9">
    <location>
        <begin position="257"/>
        <end position="278"/>
    </location>
</feature>
<evidence type="ECO:0000256" key="2">
    <source>
        <dbReference type="ARBA" id="ARBA00010072"/>
    </source>
</evidence>
<dbReference type="Proteomes" id="UP001495147">
    <property type="component" value="Unassembled WGS sequence"/>
</dbReference>
<dbReference type="CDD" id="cd06261">
    <property type="entry name" value="TM_PBP2"/>
    <property type="match status" value="1"/>
</dbReference>
<dbReference type="InterPro" id="IPR010065">
    <property type="entry name" value="AA_ABC_transptr_permease_3TM"/>
</dbReference>
<dbReference type="RefSeq" id="WP_347705658.1">
    <property type="nucleotide sequence ID" value="NZ_JBDPZD010000004.1"/>
</dbReference>
<evidence type="ECO:0000313" key="11">
    <source>
        <dbReference type="EMBL" id="MEO3692848.1"/>
    </source>
</evidence>
<feature type="transmembrane region" description="Helical" evidence="9">
    <location>
        <begin position="109"/>
        <end position="129"/>
    </location>
</feature>
<accession>A0ABV0G538</accession>
<keyword evidence="6" id="KW-0029">Amino-acid transport</keyword>
<evidence type="ECO:0000256" key="6">
    <source>
        <dbReference type="ARBA" id="ARBA00022970"/>
    </source>
</evidence>
<evidence type="ECO:0000256" key="3">
    <source>
        <dbReference type="ARBA" id="ARBA00022448"/>
    </source>
</evidence>
<keyword evidence="8 9" id="KW-0472">Membrane</keyword>
<dbReference type="PANTHER" id="PTHR30614">
    <property type="entry name" value="MEMBRANE COMPONENT OF AMINO ACID ABC TRANSPORTER"/>
    <property type="match status" value="1"/>
</dbReference>
<evidence type="ECO:0000256" key="1">
    <source>
        <dbReference type="ARBA" id="ARBA00004429"/>
    </source>
</evidence>
<comment type="caution">
    <text evidence="11">The sequence shown here is derived from an EMBL/GenBank/DDBJ whole genome shotgun (WGS) entry which is preliminary data.</text>
</comment>
<organism evidence="11 12">
    <name type="scientific">Roseateles paludis</name>
    <dbReference type="NCBI Taxonomy" id="3145238"/>
    <lineage>
        <taxon>Bacteria</taxon>
        <taxon>Pseudomonadati</taxon>
        <taxon>Pseudomonadota</taxon>
        <taxon>Betaproteobacteria</taxon>
        <taxon>Burkholderiales</taxon>
        <taxon>Sphaerotilaceae</taxon>
        <taxon>Roseateles</taxon>
    </lineage>
</organism>
<keyword evidence="12" id="KW-1185">Reference proteome</keyword>
<dbReference type="InterPro" id="IPR043429">
    <property type="entry name" value="ArtM/GltK/GlnP/TcyL/YhdX-like"/>
</dbReference>
<sequence>MSTPSPTPQPPDQAHALDDVALARPRRRVGQWVMNVIVFVIGAQALHFLITNPRFEWEVVREFIFAPAVLQGLGVSVVLTAVGMSLGTVLGTVLALMRLGRFATARAVAGFYVWLFRGTPVLIQLLFWYNLAYLVPRISLGVPFGPELISWDTNDLITPFIAAVLGLALNEAAYMAEIMRSGIQSVDAGQQDAARALGFTPWRAFWRIVFPQAMRTVLPPAGSQVIGMLKGTSLVSVIAMTDLLFSVQTIYNRNFKVVPLLLVAVCWYLAVFTVLTLLQRRLESHFGRGHGAAPAKDVEAEVAVKGARP</sequence>
<comment type="similarity">
    <text evidence="2">Belongs to the binding-protein-dependent transport system permease family. HisMQ subfamily.</text>
</comment>
<keyword evidence="5 9" id="KW-0812">Transmembrane</keyword>
<dbReference type="Gene3D" id="1.10.3720.10">
    <property type="entry name" value="MetI-like"/>
    <property type="match status" value="1"/>
</dbReference>
<dbReference type="Pfam" id="PF00528">
    <property type="entry name" value="BPD_transp_1"/>
    <property type="match status" value="1"/>
</dbReference>
<evidence type="ECO:0000256" key="4">
    <source>
        <dbReference type="ARBA" id="ARBA00022475"/>
    </source>
</evidence>
<evidence type="ECO:0000256" key="7">
    <source>
        <dbReference type="ARBA" id="ARBA00022989"/>
    </source>
</evidence>
<dbReference type="PANTHER" id="PTHR30614:SF0">
    <property type="entry name" value="L-CYSTINE TRANSPORT SYSTEM PERMEASE PROTEIN TCYL"/>
    <property type="match status" value="1"/>
</dbReference>
<feature type="domain" description="ABC transmembrane type-1" evidence="10">
    <location>
        <begin position="73"/>
        <end position="279"/>
    </location>
</feature>
<dbReference type="InterPro" id="IPR000515">
    <property type="entry name" value="MetI-like"/>
</dbReference>
<dbReference type="SUPFAM" id="SSF161098">
    <property type="entry name" value="MetI-like"/>
    <property type="match status" value="1"/>
</dbReference>
<evidence type="ECO:0000256" key="5">
    <source>
        <dbReference type="ARBA" id="ARBA00022692"/>
    </source>
</evidence>
<comment type="subcellular location">
    <subcellularLocation>
        <location evidence="1">Cell inner membrane</location>
        <topology evidence="1">Multi-pass membrane protein</topology>
    </subcellularLocation>
    <subcellularLocation>
        <location evidence="9">Cell membrane</location>
        <topology evidence="9">Multi-pass membrane protein</topology>
    </subcellularLocation>
</comment>
<dbReference type="NCBIfam" id="TIGR01726">
    <property type="entry name" value="HEQRo_perm_3TM"/>
    <property type="match status" value="1"/>
</dbReference>